<evidence type="ECO:0000313" key="2">
    <source>
        <dbReference type="EMBL" id="GIY68572.1"/>
    </source>
</evidence>
<reference evidence="2 3" key="1">
    <citation type="submission" date="2021-06" db="EMBL/GenBank/DDBJ databases">
        <title>Caerostris extrusa draft genome.</title>
        <authorList>
            <person name="Kono N."/>
            <person name="Arakawa K."/>
        </authorList>
    </citation>
    <scope>NUCLEOTIDE SEQUENCE [LARGE SCALE GENOMIC DNA]</scope>
</reference>
<keyword evidence="1" id="KW-1133">Transmembrane helix</keyword>
<keyword evidence="1" id="KW-0472">Membrane</keyword>
<dbReference type="AlphaFoldDB" id="A0AAV4VE35"/>
<gene>
    <name evidence="2" type="ORF">CEXT_347161</name>
</gene>
<evidence type="ECO:0000313" key="3">
    <source>
        <dbReference type="Proteomes" id="UP001054945"/>
    </source>
</evidence>
<dbReference type="Proteomes" id="UP001054945">
    <property type="component" value="Unassembled WGS sequence"/>
</dbReference>
<protein>
    <recommendedName>
        <fullName evidence="4">Gustatory receptor</fullName>
    </recommendedName>
</protein>
<comment type="caution">
    <text evidence="2">The sequence shown here is derived from an EMBL/GenBank/DDBJ whole genome shotgun (WGS) entry which is preliminary data.</text>
</comment>
<keyword evidence="1" id="KW-0812">Transmembrane</keyword>
<name>A0AAV4VE35_CAEEX</name>
<feature type="transmembrane region" description="Helical" evidence="1">
    <location>
        <begin position="84"/>
        <end position="101"/>
    </location>
</feature>
<organism evidence="2 3">
    <name type="scientific">Caerostris extrusa</name>
    <name type="common">Bark spider</name>
    <name type="synonym">Caerostris bankana</name>
    <dbReference type="NCBI Taxonomy" id="172846"/>
    <lineage>
        <taxon>Eukaryota</taxon>
        <taxon>Metazoa</taxon>
        <taxon>Ecdysozoa</taxon>
        <taxon>Arthropoda</taxon>
        <taxon>Chelicerata</taxon>
        <taxon>Arachnida</taxon>
        <taxon>Araneae</taxon>
        <taxon>Araneomorphae</taxon>
        <taxon>Entelegynae</taxon>
        <taxon>Araneoidea</taxon>
        <taxon>Araneidae</taxon>
        <taxon>Caerostris</taxon>
    </lineage>
</organism>
<evidence type="ECO:0008006" key="4">
    <source>
        <dbReference type="Google" id="ProtNLM"/>
    </source>
</evidence>
<dbReference type="EMBL" id="BPLR01014403">
    <property type="protein sequence ID" value="GIY68572.1"/>
    <property type="molecule type" value="Genomic_DNA"/>
</dbReference>
<sequence>MESSAKLAFTISNAVKVTQIGFWLMSIVFVADCLQNRTSRQIDSMSYKMEKLKDSGIFYNKLDYKRMLKRNSLTAWNMYTLRRNLLLTFSASLITFSVIIADHSR</sequence>
<evidence type="ECO:0000256" key="1">
    <source>
        <dbReference type="SAM" id="Phobius"/>
    </source>
</evidence>
<accession>A0AAV4VE35</accession>
<proteinExistence type="predicted"/>
<keyword evidence="3" id="KW-1185">Reference proteome</keyword>